<dbReference type="Gene3D" id="2.40.70.10">
    <property type="entry name" value="Acid Proteases"/>
    <property type="match status" value="1"/>
</dbReference>
<reference evidence="2" key="1">
    <citation type="submission" date="2025-08" db="UniProtKB">
        <authorList>
            <consortium name="RefSeq"/>
        </authorList>
    </citation>
    <scope>IDENTIFICATION</scope>
    <source>
        <tissue evidence="2">Leaves</tissue>
    </source>
</reference>
<organism evidence="1 2">
    <name type="scientific">Coffea arabica</name>
    <name type="common">Arabian coffee</name>
    <dbReference type="NCBI Taxonomy" id="13443"/>
    <lineage>
        <taxon>Eukaryota</taxon>
        <taxon>Viridiplantae</taxon>
        <taxon>Streptophyta</taxon>
        <taxon>Embryophyta</taxon>
        <taxon>Tracheophyta</taxon>
        <taxon>Spermatophyta</taxon>
        <taxon>Magnoliopsida</taxon>
        <taxon>eudicotyledons</taxon>
        <taxon>Gunneridae</taxon>
        <taxon>Pentapetalae</taxon>
        <taxon>asterids</taxon>
        <taxon>lamiids</taxon>
        <taxon>Gentianales</taxon>
        <taxon>Rubiaceae</taxon>
        <taxon>Ixoroideae</taxon>
        <taxon>Gardenieae complex</taxon>
        <taxon>Bertiereae - Coffeeae clade</taxon>
        <taxon>Coffeeae</taxon>
        <taxon>Coffea</taxon>
    </lineage>
</organism>
<evidence type="ECO:0000313" key="2">
    <source>
        <dbReference type="RefSeq" id="XP_071917035.1"/>
    </source>
</evidence>
<dbReference type="PANTHER" id="PTHR33240">
    <property type="entry name" value="OS08G0508500 PROTEIN"/>
    <property type="match status" value="1"/>
</dbReference>
<name>A0ABM4VBX3_COFAR</name>
<evidence type="ECO:0000313" key="1">
    <source>
        <dbReference type="Proteomes" id="UP001652660"/>
    </source>
</evidence>
<dbReference type="InterPro" id="IPR021109">
    <property type="entry name" value="Peptidase_aspartic_dom_sf"/>
</dbReference>
<gene>
    <name evidence="2" type="primary">LOC140012656</name>
</gene>
<sequence length="176" mass="19436">MYKEIIYGPEDAVPLASNNHEGIVIEVITCNYKVKKVYIDNGSTIDVLYYKTFKELQLEEKQFIPIRTPLIGFAGPPVRSKGMITLMIMVGLSPKCRTVPMNLAVVKESSSYNMILGQPTLNALRAVCSTLHLSMKFPMPAGVAKVLGDPEVVRACYIVTLKGKEKLVAQAAYLEP</sequence>
<dbReference type="CDD" id="cd00303">
    <property type="entry name" value="retropepsin_like"/>
    <property type="match status" value="1"/>
</dbReference>
<dbReference type="Proteomes" id="UP001652660">
    <property type="component" value="Chromosome 8e"/>
</dbReference>
<dbReference type="RefSeq" id="XP_071917035.1">
    <property type="nucleotide sequence ID" value="XM_072060934.1"/>
</dbReference>
<accession>A0ABM4VBX3</accession>
<keyword evidence="1" id="KW-1185">Reference proteome</keyword>
<proteinExistence type="predicted"/>
<protein>
    <submittedName>
        <fullName evidence="2">Uncharacterized protein</fullName>
    </submittedName>
</protein>
<dbReference type="PANTHER" id="PTHR33240:SF15">
    <property type="entry name" value="GAG-PRO-LIKE PROTEIN"/>
    <property type="match status" value="1"/>
</dbReference>
<dbReference type="GeneID" id="140012656"/>